<keyword evidence="8" id="KW-1185">Reference proteome</keyword>
<dbReference type="GO" id="GO:0043531">
    <property type="term" value="F:ADP binding"/>
    <property type="evidence" value="ECO:0007669"/>
    <property type="project" value="InterPro"/>
</dbReference>
<dbReference type="GO" id="GO:0051707">
    <property type="term" value="P:response to other organism"/>
    <property type="evidence" value="ECO:0007669"/>
    <property type="project" value="UniProtKB-ARBA"/>
</dbReference>
<dbReference type="Pfam" id="PF00931">
    <property type="entry name" value="NB-ARC"/>
    <property type="match status" value="1"/>
</dbReference>
<dbReference type="Gene3D" id="3.80.10.10">
    <property type="entry name" value="Ribonuclease Inhibitor"/>
    <property type="match status" value="2"/>
</dbReference>
<feature type="compositionally biased region" description="Basic and acidic residues" evidence="3">
    <location>
        <begin position="558"/>
        <end position="578"/>
    </location>
</feature>
<dbReference type="SUPFAM" id="SSF52058">
    <property type="entry name" value="L domain-like"/>
    <property type="match status" value="1"/>
</dbReference>
<sequence length="1217" mass="140055">MDALITCCSLLLFNILYVGVSLSAYKYSKDKYKHIRRESKLLDGLVQDFDEVLMSVKQIMQKESELMEYSDLKKVTELLKEKDNWISKAREVVTEGTLCFQRFQELREKRNSSKWFVSFLIDMPPVVDVAYGMPRIEKRIKDHLGRNLIADTTDVKEKVCVSDIYESLENSRSKVRSVQERSVVDEREHQSLNSRPPPIGKRTGKLISSLTNLISVHPDLTQGVEEKIELHLMHLHLLQTFTEDLKSVNLESKLEISWEIEASETIDEAQDAIDAIHRKANRRRWITDFRQWTDRWKLKDELMDVGTWISGLMEIKERYGFIFIRRDRSRKQTLQYQTTDDTDLSSAVNNICKCLTQLTKVEGIHIHSLRKELEDMHKYLKETKATDYASNLRNACLVKLKEIAANIECYSNIVMKDSKSKLPSEVKQIKEVVKLLHRCIKVYSIEVRADSCSVVGLEEDINQLVSQLTGEASVISIVGMKGIGKTTLAKKVFYDRRITKHFDVQGWVSIPHEPEGVVLFTSIRNPLTKKEREEPEEREKQDEQEQPEEPEELEEPEEREKREERVKREEPEELEKRVEPTGRDCWIQKVLDFLNTKEKRYLLVLDNVSSMEEWNSLTRNSLTAALQNLNRSRVVVTTTSRAVASHFSPKNSLHQLRLRTKEESWEIFTQRVHYRPGKMESHAKEVVGRGGGLPLAIIDVGNRLSGREEKSKEFFMELERITQGKNRTPWSDTVAENIKELESSSSAHLSKCFYYFQLFSRDFEIPVRRIVSSWIAQEFVQVEGGQNLEEVAYECLSELIGRNMIQVVQRKPDGKVKTCCLPTTVRDPLLQDQGNIRETRSSFPTTSKEGKLAFHLDGYNDASFSESLGPSTNAYPHCILFFDTREGNKPGEDIGEFILRSIDDGSFRKLQVLDLERVFRPQLPTNIGKLKQLAYLGLRLTYLETIPDSVGDLVNLQTLDLKHTYVQTLPGSVWKLKKLRHLYLNQSCQFTQPTDFSIRNFQLPQPSGISMKNLQILSGVFVDNGSPLKDGLSKLTNLRKLGLAFQLKEQEVLETWIAKLSHLKSLRLRSINEKREAQPLKLKSIPDLKKLSSLYLFGTIENPSIIINYELPKSLTHLTLSASRIKEDPMPKLGKLPNLRSLSLYSGSYEGAALACTKDSFPQLLVLKLWKLDTLENLDVQEGAVQKLRELDIRSCKNLTISIVLTHLKTLQEFKVS</sequence>
<gene>
    <name evidence="7" type="ORF">PRUPE_8G037400</name>
</gene>
<reference evidence="7 8" key="1">
    <citation type="journal article" date="2013" name="Nat. Genet.">
        <title>The high-quality draft genome of peach (Prunus persica) identifies unique patterns of genetic diversity, domestication and genome evolution.</title>
        <authorList>
            <consortium name="International Peach Genome Initiative"/>
            <person name="Verde I."/>
            <person name="Abbott A.G."/>
            <person name="Scalabrin S."/>
            <person name="Jung S."/>
            <person name="Shu S."/>
            <person name="Marroni F."/>
            <person name="Zhebentyayeva T."/>
            <person name="Dettori M.T."/>
            <person name="Grimwood J."/>
            <person name="Cattonaro F."/>
            <person name="Zuccolo A."/>
            <person name="Rossini L."/>
            <person name="Jenkins J."/>
            <person name="Vendramin E."/>
            <person name="Meisel L.A."/>
            <person name="Decroocq V."/>
            <person name="Sosinski B."/>
            <person name="Prochnik S."/>
            <person name="Mitros T."/>
            <person name="Policriti A."/>
            <person name="Cipriani G."/>
            <person name="Dondini L."/>
            <person name="Ficklin S."/>
            <person name="Goodstein D.M."/>
            <person name="Xuan P."/>
            <person name="Del Fabbro C."/>
            <person name="Aramini V."/>
            <person name="Copetti D."/>
            <person name="Gonzalez S."/>
            <person name="Horner D.S."/>
            <person name="Falchi R."/>
            <person name="Lucas S."/>
            <person name="Mica E."/>
            <person name="Maldonado J."/>
            <person name="Lazzari B."/>
            <person name="Bielenberg D."/>
            <person name="Pirona R."/>
            <person name="Miculan M."/>
            <person name="Barakat A."/>
            <person name="Testolin R."/>
            <person name="Stella A."/>
            <person name="Tartarini S."/>
            <person name="Tonutti P."/>
            <person name="Arus P."/>
            <person name="Orellana A."/>
            <person name="Wells C."/>
            <person name="Main D."/>
            <person name="Vizzotto G."/>
            <person name="Silva H."/>
            <person name="Salamini F."/>
            <person name="Schmutz J."/>
            <person name="Morgante M."/>
            <person name="Rokhsar D.S."/>
        </authorList>
    </citation>
    <scope>NUCLEOTIDE SEQUENCE [LARGE SCALE GENOMIC DNA]</scope>
    <source>
        <strain evidence="8">cv. Nemared</strain>
    </source>
</reference>
<dbReference type="Gene3D" id="1.10.10.10">
    <property type="entry name" value="Winged helix-like DNA-binding domain superfamily/Winged helix DNA-binding domain"/>
    <property type="match status" value="1"/>
</dbReference>
<dbReference type="InterPro" id="IPR044974">
    <property type="entry name" value="Disease_R_plants"/>
</dbReference>
<dbReference type="Proteomes" id="UP000006882">
    <property type="component" value="Chromosome G8"/>
</dbReference>
<feature type="region of interest" description="Disordered" evidence="3">
    <location>
        <begin position="528"/>
        <end position="578"/>
    </location>
</feature>
<feature type="compositionally biased region" description="Acidic residues" evidence="3">
    <location>
        <begin position="544"/>
        <end position="557"/>
    </location>
</feature>
<dbReference type="Gene3D" id="3.40.50.300">
    <property type="entry name" value="P-loop containing nucleotide triphosphate hydrolases"/>
    <property type="match status" value="1"/>
</dbReference>
<dbReference type="Pfam" id="PF23559">
    <property type="entry name" value="WHD_DRP"/>
    <property type="match status" value="1"/>
</dbReference>
<dbReference type="InterPro" id="IPR027417">
    <property type="entry name" value="P-loop_NTPase"/>
</dbReference>
<feature type="domain" description="Disease resistance R13L4/SHOC-2-like LRR" evidence="6">
    <location>
        <begin position="906"/>
        <end position="1216"/>
    </location>
</feature>
<dbReference type="OrthoDB" id="611536at2759"/>
<organism evidence="7 8">
    <name type="scientific">Prunus persica</name>
    <name type="common">Peach</name>
    <name type="synonym">Amygdalus persica</name>
    <dbReference type="NCBI Taxonomy" id="3760"/>
    <lineage>
        <taxon>Eukaryota</taxon>
        <taxon>Viridiplantae</taxon>
        <taxon>Streptophyta</taxon>
        <taxon>Embryophyta</taxon>
        <taxon>Tracheophyta</taxon>
        <taxon>Spermatophyta</taxon>
        <taxon>Magnoliopsida</taxon>
        <taxon>eudicotyledons</taxon>
        <taxon>Gunneridae</taxon>
        <taxon>Pentapetalae</taxon>
        <taxon>rosids</taxon>
        <taxon>fabids</taxon>
        <taxon>Rosales</taxon>
        <taxon>Rosaceae</taxon>
        <taxon>Amygdaloideae</taxon>
        <taxon>Amygdaleae</taxon>
        <taxon>Prunus</taxon>
    </lineage>
</organism>
<evidence type="ECO:0000256" key="1">
    <source>
        <dbReference type="ARBA" id="ARBA00022737"/>
    </source>
</evidence>
<keyword evidence="1" id="KW-0677">Repeat</keyword>
<proteinExistence type="predicted"/>
<evidence type="ECO:0000256" key="3">
    <source>
        <dbReference type="SAM" id="MobiDB-lite"/>
    </source>
</evidence>
<evidence type="ECO:0000313" key="8">
    <source>
        <dbReference type="Proteomes" id="UP000006882"/>
    </source>
</evidence>
<name>A0A251MV57_PRUPE</name>
<dbReference type="Gramene" id="ONH90149">
    <property type="protein sequence ID" value="ONH90149"/>
    <property type="gene ID" value="PRUPE_8G037400"/>
</dbReference>
<dbReference type="InterPro" id="IPR002182">
    <property type="entry name" value="NB-ARC"/>
</dbReference>
<feature type="compositionally biased region" description="Basic and acidic residues" evidence="3">
    <location>
        <begin position="528"/>
        <end position="543"/>
    </location>
</feature>
<dbReference type="Pfam" id="PF23598">
    <property type="entry name" value="LRR_14"/>
    <property type="match status" value="1"/>
</dbReference>
<dbReference type="InterPro" id="IPR055414">
    <property type="entry name" value="LRR_R13L4/SHOC2-like"/>
</dbReference>
<evidence type="ECO:0000256" key="2">
    <source>
        <dbReference type="ARBA" id="ARBA00022821"/>
    </source>
</evidence>
<dbReference type="SMR" id="A0A251MV57"/>
<dbReference type="SUPFAM" id="SSF52540">
    <property type="entry name" value="P-loop containing nucleoside triphosphate hydrolases"/>
    <property type="match status" value="1"/>
</dbReference>
<dbReference type="EMBL" id="CM007658">
    <property type="protein sequence ID" value="ONH90149.1"/>
    <property type="molecule type" value="Genomic_DNA"/>
</dbReference>
<dbReference type="PRINTS" id="PR00364">
    <property type="entry name" value="DISEASERSIST"/>
</dbReference>
<dbReference type="eggNOG" id="KOG4658">
    <property type="taxonomic scope" value="Eukaryota"/>
</dbReference>
<feature type="domain" description="Disease resistance protein winged helix" evidence="5">
    <location>
        <begin position="758"/>
        <end position="827"/>
    </location>
</feature>
<keyword evidence="2" id="KW-0611">Plant defense</keyword>
<evidence type="ECO:0000259" key="4">
    <source>
        <dbReference type="Pfam" id="PF00931"/>
    </source>
</evidence>
<feature type="domain" description="NB-ARC" evidence="4">
    <location>
        <begin position="458"/>
        <end position="673"/>
    </location>
</feature>
<dbReference type="InterPro" id="IPR036388">
    <property type="entry name" value="WH-like_DNA-bd_sf"/>
</dbReference>
<dbReference type="GO" id="GO:0006952">
    <property type="term" value="P:defense response"/>
    <property type="evidence" value="ECO:0007669"/>
    <property type="project" value="UniProtKB-KW"/>
</dbReference>
<dbReference type="Gene3D" id="1.10.8.430">
    <property type="entry name" value="Helical domain of apoptotic protease-activating factors"/>
    <property type="match status" value="1"/>
</dbReference>
<dbReference type="AlphaFoldDB" id="A0A251MV57"/>
<evidence type="ECO:0000259" key="5">
    <source>
        <dbReference type="Pfam" id="PF23559"/>
    </source>
</evidence>
<protein>
    <submittedName>
        <fullName evidence="7">Uncharacterized protein</fullName>
    </submittedName>
</protein>
<evidence type="ECO:0000259" key="6">
    <source>
        <dbReference type="Pfam" id="PF23598"/>
    </source>
</evidence>
<dbReference type="PANTHER" id="PTHR23155">
    <property type="entry name" value="DISEASE RESISTANCE PROTEIN RP"/>
    <property type="match status" value="1"/>
</dbReference>
<evidence type="ECO:0000313" key="7">
    <source>
        <dbReference type="EMBL" id="ONH90149.1"/>
    </source>
</evidence>
<dbReference type="InterPro" id="IPR058922">
    <property type="entry name" value="WHD_DRP"/>
</dbReference>
<feature type="compositionally biased region" description="Basic and acidic residues" evidence="3">
    <location>
        <begin position="178"/>
        <end position="190"/>
    </location>
</feature>
<dbReference type="InterPro" id="IPR042197">
    <property type="entry name" value="Apaf_helical"/>
</dbReference>
<feature type="region of interest" description="Disordered" evidence="3">
    <location>
        <begin position="178"/>
        <end position="201"/>
    </location>
</feature>
<accession>A0A251MV57</accession>
<dbReference type="PANTHER" id="PTHR23155:SF955">
    <property type="entry name" value="AAA+ ATPASE DOMAIN-CONTAINING PROTEIN"/>
    <property type="match status" value="1"/>
</dbReference>
<dbReference type="InterPro" id="IPR032675">
    <property type="entry name" value="LRR_dom_sf"/>
</dbReference>